<sequence length="66" mass="7289">FLAYAYAKKGARLVLVARGENRLRLRDVAAKAKKHGSPDVLVCAADVSRVEDCKRFVQDAIDHFGC</sequence>
<evidence type="ECO:0000313" key="1">
    <source>
        <dbReference type="EMBL" id="MCL7046331.1"/>
    </source>
</evidence>
<evidence type="ECO:0000313" key="2">
    <source>
        <dbReference type="Proteomes" id="UP001177140"/>
    </source>
</evidence>
<dbReference type="AlphaFoldDB" id="A0AA41VRV9"/>
<dbReference type="PANTHER" id="PTHR44404:SF1">
    <property type="entry name" value="HYDROXYSTEROID 11-BETA-DEHYDROGENASE 1-LIKE PROTEIN"/>
    <property type="match status" value="1"/>
</dbReference>
<accession>A0AA41VRV9</accession>
<dbReference type="PANTHER" id="PTHR44404">
    <property type="entry name" value="HYDROXYSTEROID DEHYDROGENASE 1M"/>
    <property type="match status" value="1"/>
</dbReference>
<reference evidence="1" key="1">
    <citation type="submission" date="2022-03" db="EMBL/GenBank/DDBJ databases">
        <title>A functionally conserved STORR gene fusion in Papaver species that diverged 16.8 million years ago.</title>
        <authorList>
            <person name="Catania T."/>
        </authorList>
    </citation>
    <scope>NUCLEOTIDE SEQUENCE</scope>
    <source>
        <strain evidence="1">S-191538</strain>
    </source>
</reference>
<name>A0AA41VRV9_PAPNU</name>
<dbReference type="InterPro" id="IPR036291">
    <property type="entry name" value="NAD(P)-bd_dom_sf"/>
</dbReference>
<dbReference type="SUPFAM" id="SSF51735">
    <property type="entry name" value="NAD(P)-binding Rossmann-fold domains"/>
    <property type="match status" value="1"/>
</dbReference>
<organism evidence="1 2">
    <name type="scientific">Papaver nudicaule</name>
    <name type="common">Iceland poppy</name>
    <dbReference type="NCBI Taxonomy" id="74823"/>
    <lineage>
        <taxon>Eukaryota</taxon>
        <taxon>Viridiplantae</taxon>
        <taxon>Streptophyta</taxon>
        <taxon>Embryophyta</taxon>
        <taxon>Tracheophyta</taxon>
        <taxon>Spermatophyta</taxon>
        <taxon>Magnoliopsida</taxon>
        <taxon>Ranunculales</taxon>
        <taxon>Papaveraceae</taxon>
        <taxon>Papaveroideae</taxon>
        <taxon>Papaver</taxon>
    </lineage>
</organism>
<feature type="non-terminal residue" evidence="1">
    <location>
        <position position="66"/>
    </location>
</feature>
<keyword evidence="2" id="KW-1185">Reference proteome</keyword>
<protein>
    <submittedName>
        <fullName evidence="1">Uncharacterized protein</fullName>
    </submittedName>
</protein>
<gene>
    <name evidence="1" type="ORF">MKW94_003392</name>
</gene>
<feature type="non-terminal residue" evidence="1">
    <location>
        <position position="1"/>
    </location>
</feature>
<dbReference type="Pfam" id="PF00106">
    <property type="entry name" value="adh_short"/>
    <property type="match status" value="1"/>
</dbReference>
<dbReference type="EMBL" id="JAJJMA010280039">
    <property type="protein sequence ID" value="MCL7046331.1"/>
    <property type="molecule type" value="Genomic_DNA"/>
</dbReference>
<proteinExistence type="predicted"/>
<dbReference type="InterPro" id="IPR002347">
    <property type="entry name" value="SDR_fam"/>
</dbReference>
<dbReference type="Proteomes" id="UP001177140">
    <property type="component" value="Unassembled WGS sequence"/>
</dbReference>
<comment type="caution">
    <text evidence="1">The sequence shown here is derived from an EMBL/GenBank/DDBJ whole genome shotgun (WGS) entry which is preliminary data.</text>
</comment>
<dbReference type="Gene3D" id="3.40.50.720">
    <property type="entry name" value="NAD(P)-binding Rossmann-like Domain"/>
    <property type="match status" value="1"/>
</dbReference>